<accession>A0A151M9P4</accession>
<evidence type="ECO:0000313" key="1">
    <source>
        <dbReference type="EMBL" id="KYO21248.1"/>
    </source>
</evidence>
<sequence>MPTRDDVRLTTVPVSISFIWDPWLCERVFIHFLLLWALRRPHFWSSLDIVCSVLRPPLFPLLQHQRT</sequence>
<dbReference type="AlphaFoldDB" id="A0A151M9P4"/>
<gene>
    <name evidence="1" type="ORF">Y1Q_0001509</name>
</gene>
<dbReference type="Proteomes" id="UP000050525">
    <property type="component" value="Unassembled WGS sequence"/>
</dbReference>
<proteinExistence type="predicted"/>
<keyword evidence="2" id="KW-1185">Reference proteome</keyword>
<protein>
    <submittedName>
        <fullName evidence="1">Uncharacterized protein</fullName>
    </submittedName>
</protein>
<comment type="caution">
    <text evidence="1">The sequence shown here is derived from an EMBL/GenBank/DDBJ whole genome shotgun (WGS) entry which is preliminary data.</text>
</comment>
<name>A0A151M9P4_ALLMI</name>
<reference evidence="1 2" key="1">
    <citation type="journal article" date="2012" name="Genome Biol.">
        <title>Sequencing three crocodilian genomes to illuminate the evolution of archosaurs and amniotes.</title>
        <authorList>
            <person name="St John J.A."/>
            <person name="Braun E.L."/>
            <person name="Isberg S.R."/>
            <person name="Miles L.G."/>
            <person name="Chong A.Y."/>
            <person name="Gongora J."/>
            <person name="Dalzell P."/>
            <person name="Moran C."/>
            <person name="Bed'hom B."/>
            <person name="Abzhanov A."/>
            <person name="Burgess S.C."/>
            <person name="Cooksey A.M."/>
            <person name="Castoe T.A."/>
            <person name="Crawford N.G."/>
            <person name="Densmore L.D."/>
            <person name="Drew J.C."/>
            <person name="Edwards S.V."/>
            <person name="Faircloth B.C."/>
            <person name="Fujita M.K."/>
            <person name="Greenwold M.J."/>
            <person name="Hoffmann F.G."/>
            <person name="Howard J.M."/>
            <person name="Iguchi T."/>
            <person name="Janes D.E."/>
            <person name="Khan S.Y."/>
            <person name="Kohno S."/>
            <person name="de Koning A.J."/>
            <person name="Lance S.L."/>
            <person name="McCarthy F.M."/>
            <person name="McCormack J.E."/>
            <person name="Merchant M.E."/>
            <person name="Peterson D.G."/>
            <person name="Pollock D.D."/>
            <person name="Pourmand N."/>
            <person name="Raney B.J."/>
            <person name="Roessler K.A."/>
            <person name="Sanford J.R."/>
            <person name="Sawyer R.H."/>
            <person name="Schmidt C.J."/>
            <person name="Triplett E.W."/>
            <person name="Tuberville T.D."/>
            <person name="Venegas-Anaya M."/>
            <person name="Howard J.T."/>
            <person name="Jarvis E.D."/>
            <person name="Guillette L.J.Jr."/>
            <person name="Glenn T.C."/>
            <person name="Green R.E."/>
            <person name="Ray D.A."/>
        </authorList>
    </citation>
    <scope>NUCLEOTIDE SEQUENCE [LARGE SCALE GENOMIC DNA]</scope>
    <source>
        <strain evidence="1">KSC_2009_1</strain>
    </source>
</reference>
<organism evidence="1 2">
    <name type="scientific">Alligator mississippiensis</name>
    <name type="common">American alligator</name>
    <dbReference type="NCBI Taxonomy" id="8496"/>
    <lineage>
        <taxon>Eukaryota</taxon>
        <taxon>Metazoa</taxon>
        <taxon>Chordata</taxon>
        <taxon>Craniata</taxon>
        <taxon>Vertebrata</taxon>
        <taxon>Euteleostomi</taxon>
        <taxon>Archelosauria</taxon>
        <taxon>Archosauria</taxon>
        <taxon>Crocodylia</taxon>
        <taxon>Alligatoridae</taxon>
        <taxon>Alligatorinae</taxon>
        <taxon>Alligator</taxon>
    </lineage>
</organism>
<evidence type="ECO:0000313" key="2">
    <source>
        <dbReference type="Proteomes" id="UP000050525"/>
    </source>
</evidence>
<dbReference type="EMBL" id="AKHW03006295">
    <property type="protein sequence ID" value="KYO21248.1"/>
    <property type="molecule type" value="Genomic_DNA"/>
</dbReference>